<dbReference type="AlphaFoldDB" id="A1WU48"/>
<dbReference type="HOGENOM" id="CLU_039162_0_0_6"/>
<accession>A1WU48</accession>
<evidence type="ECO:0000313" key="3">
    <source>
        <dbReference type="Proteomes" id="UP000000647"/>
    </source>
</evidence>
<dbReference type="eggNOG" id="COG2251">
    <property type="taxonomic scope" value="Bacteria"/>
</dbReference>
<evidence type="ECO:0000313" key="2">
    <source>
        <dbReference type="EMBL" id="ABM61210.1"/>
    </source>
</evidence>
<protein>
    <recommendedName>
        <fullName evidence="1">DUF2779 domain-containing protein</fullName>
    </recommendedName>
</protein>
<reference evidence="2 3" key="2">
    <citation type="journal article" date="2013" name="Stand. Genomic Sci.">
        <title>Complete genome sequence of Halorhodospira halophila SL1.</title>
        <authorList>
            <person name="Challacombe J.F."/>
            <person name="Majid S."/>
            <person name="Deole R."/>
            <person name="Brettin T.S."/>
            <person name="Bruce D."/>
            <person name="Delano S.F."/>
            <person name="Detter J.C."/>
            <person name="Gleasner C.D."/>
            <person name="Han C.S."/>
            <person name="Misra M."/>
            <person name="Reitenga K.G."/>
            <person name="Mikhailova N."/>
            <person name="Woyke T."/>
            <person name="Pitluck S."/>
            <person name="Nolan M."/>
            <person name="Land M.L."/>
            <person name="Saunders E."/>
            <person name="Tapia R."/>
            <person name="Lapidus A."/>
            <person name="Ivanova N."/>
            <person name="Hoff W.D."/>
        </authorList>
    </citation>
    <scope>NUCLEOTIDE SEQUENCE [LARGE SCALE GENOMIC DNA]</scope>
    <source>
        <strain evidence="3">DSM 244 / SL1</strain>
    </source>
</reference>
<keyword evidence="3" id="KW-1185">Reference proteome</keyword>
<dbReference type="InterPro" id="IPR021301">
    <property type="entry name" value="DUF2779"/>
</dbReference>
<dbReference type="Pfam" id="PF11074">
    <property type="entry name" value="DUF2779"/>
    <property type="match status" value="1"/>
</dbReference>
<dbReference type="OrthoDB" id="9783873at2"/>
<dbReference type="Proteomes" id="UP000000647">
    <property type="component" value="Chromosome"/>
</dbReference>
<evidence type="ECO:0000259" key="1">
    <source>
        <dbReference type="Pfam" id="PF11074"/>
    </source>
</evidence>
<dbReference type="EMBL" id="CP000544">
    <property type="protein sequence ID" value="ABM61210.1"/>
    <property type="molecule type" value="Genomic_DNA"/>
</dbReference>
<dbReference type="RefSeq" id="WP_011813233.1">
    <property type="nucleotide sequence ID" value="NC_008789.1"/>
</dbReference>
<name>A1WU48_HALHL</name>
<gene>
    <name evidence="2" type="ordered locus">Hhal_0421</name>
</gene>
<dbReference type="STRING" id="349124.Hhal_0421"/>
<dbReference type="KEGG" id="hha:Hhal_0421"/>
<feature type="domain" description="DUF2779" evidence="1">
    <location>
        <begin position="297"/>
        <end position="420"/>
    </location>
</feature>
<organism evidence="2 3">
    <name type="scientific">Halorhodospira halophila (strain DSM 244 / SL1)</name>
    <name type="common">Ectothiorhodospira halophila (strain DSM 244 / SL1)</name>
    <dbReference type="NCBI Taxonomy" id="349124"/>
    <lineage>
        <taxon>Bacteria</taxon>
        <taxon>Pseudomonadati</taxon>
        <taxon>Pseudomonadota</taxon>
        <taxon>Gammaproteobacteria</taxon>
        <taxon>Chromatiales</taxon>
        <taxon>Ectothiorhodospiraceae</taxon>
        <taxon>Halorhodospira</taxon>
    </lineage>
</organism>
<reference evidence="3" key="1">
    <citation type="submission" date="2006-12" db="EMBL/GenBank/DDBJ databases">
        <title>Complete sequence of Halorhodospira halophila SL1.</title>
        <authorList>
            <consortium name="US DOE Joint Genome Institute"/>
            <person name="Copeland A."/>
            <person name="Lucas S."/>
            <person name="Lapidus A."/>
            <person name="Barry K."/>
            <person name="Detter J.C."/>
            <person name="Glavina del Rio T."/>
            <person name="Hammon N."/>
            <person name="Israni S."/>
            <person name="Dalin E."/>
            <person name="Tice H."/>
            <person name="Pitluck S."/>
            <person name="Saunders E."/>
            <person name="Brettin T."/>
            <person name="Bruce D."/>
            <person name="Han C."/>
            <person name="Tapia R."/>
            <person name="Schmutz J."/>
            <person name="Larimer F."/>
            <person name="Land M."/>
            <person name="Hauser L."/>
            <person name="Kyrpides N."/>
            <person name="Mikhailova N."/>
            <person name="Hoff W."/>
            <person name="Richardson P."/>
        </authorList>
    </citation>
    <scope>NUCLEOTIDE SEQUENCE [LARGE SCALE GENOMIC DNA]</scope>
    <source>
        <strain evidence="3">DSM 244 / SL1</strain>
    </source>
</reference>
<sequence>MPRLSKSRFIAGWQCPLRLWYTVHEPWRATPPDPQLQAIFDQGHRLGQLAQQRYPSGVLVEADYRHTRQALEQTQVLMADPGVPAIFEAALEHDQVLTRVDALVRNGDGWDLVEVKGATRAKEVFQLDVAIQYWILTGAGIPVRDAGLLLIDRDYVYPGGAHDPQEFFRFEPLTRTCEHWLEWIEAQAVSFQEVAARTTPPQIEIGQQCFSPYPCPFYNHCSADREWPEHPIEELPYLAGERYQGLLERGVTTIDAIPDDYPLTVAQKRIRDAVAKGHPWTDPDLGEAVQGVEWPLFFLDFETAQPALPRYPGTSPFQALPFQFSCHIQRAPGVAPEHTDFLATADTDPRRPLAEALLNALGDRGSIVVYSSFERRVLGELADALPDLAEPLAALQERLWDLLRVLRNHYYHPAFKGSYSIKRVLPVLVQDLDYTALEVADGQAAAQAWIQMLDTDCDEERDRLAQALREYCFTDTLAMVRLREALLRAAGEL</sequence>
<proteinExistence type="predicted"/>